<organism evidence="3 4">
    <name type="scientific">Persicimonas caeni</name>
    <dbReference type="NCBI Taxonomy" id="2292766"/>
    <lineage>
        <taxon>Bacteria</taxon>
        <taxon>Deltaproteobacteria</taxon>
        <taxon>Bradymonadales</taxon>
        <taxon>Bradymonadaceae</taxon>
        <taxon>Persicimonas</taxon>
    </lineage>
</organism>
<accession>A0A4Y6Q106</accession>
<name>A0A4Y6Q106_PERCE</name>
<evidence type="ECO:0000256" key="1">
    <source>
        <dbReference type="ARBA" id="ARBA00022679"/>
    </source>
</evidence>
<accession>A0A5B8YF33</accession>
<dbReference type="GO" id="GO:0032259">
    <property type="term" value="P:methylation"/>
    <property type="evidence" value="ECO:0007669"/>
    <property type="project" value="UniProtKB-KW"/>
</dbReference>
<dbReference type="CDD" id="cd02440">
    <property type="entry name" value="AdoMet_MTases"/>
    <property type="match status" value="1"/>
</dbReference>
<dbReference type="PANTHER" id="PTHR43861">
    <property type="entry name" value="TRANS-ACONITATE 2-METHYLTRANSFERASE-RELATED"/>
    <property type="match status" value="1"/>
</dbReference>
<dbReference type="GO" id="GO:0008168">
    <property type="term" value="F:methyltransferase activity"/>
    <property type="evidence" value="ECO:0007669"/>
    <property type="project" value="UniProtKB-KW"/>
</dbReference>
<keyword evidence="4" id="KW-1185">Reference proteome</keyword>
<dbReference type="Pfam" id="PF13649">
    <property type="entry name" value="Methyltransf_25"/>
    <property type="match status" value="1"/>
</dbReference>
<evidence type="ECO:0000259" key="2">
    <source>
        <dbReference type="Pfam" id="PF13649"/>
    </source>
</evidence>
<dbReference type="EMBL" id="CP041186">
    <property type="protein sequence ID" value="QDG53675.1"/>
    <property type="molecule type" value="Genomic_DNA"/>
</dbReference>
<dbReference type="RefSeq" id="WP_141200129.1">
    <property type="nucleotide sequence ID" value="NZ_CP041186.1"/>
</dbReference>
<dbReference type="Gene3D" id="3.40.50.150">
    <property type="entry name" value="Vaccinia Virus protein VP39"/>
    <property type="match status" value="1"/>
</dbReference>
<dbReference type="InterPro" id="IPR029063">
    <property type="entry name" value="SAM-dependent_MTases_sf"/>
</dbReference>
<dbReference type="PANTHER" id="PTHR43861:SF3">
    <property type="entry name" value="PUTATIVE (AFU_ORTHOLOGUE AFUA_2G14390)-RELATED"/>
    <property type="match status" value="1"/>
</dbReference>
<gene>
    <name evidence="3" type="ORF">FIV42_23900</name>
</gene>
<proteinExistence type="predicted"/>
<sequence>MSENFWNEKYDIEGYRYGTTPNTFVAEQAVAHVPSQGKVLCLGAGEGRNAVWLAEQGFLVTAVDVSSRGLGKLEQLAEDRDVYVTTVQADVADYTPEAGEFDAVVLNYLHLPAALRRPVHQKVVDALRPDGVVILEAFRPKQLDYGTGGPPSADLMYSAQLLREDFGELTFEYLEELEIELDAGHGHRGTGAVVRMVAVR</sequence>
<dbReference type="AlphaFoldDB" id="A0A4Y6Q106"/>
<evidence type="ECO:0000313" key="4">
    <source>
        <dbReference type="Proteomes" id="UP000315995"/>
    </source>
</evidence>
<reference evidence="3 4" key="1">
    <citation type="submission" date="2019-06" db="EMBL/GenBank/DDBJ databases">
        <title>Persicimonas caeni gen. nov., sp. nov., a predatory bacterium isolated from solar saltern.</title>
        <authorList>
            <person name="Wang S."/>
        </authorList>
    </citation>
    <scope>NUCLEOTIDE SEQUENCE [LARGE SCALE GENOMIC DNA]</scope>
    <source>
        <strain evidence="3 4">YN101</strain>
    </source>
</reference>
<dbReference type="SUPFAM" id="SSF53335">
    <property type="entry name" value="S-adenosyl-L-methionine-dependent methyltransferases"/>
    <property type="match status" value="1"/>
</dbReference>
<keyword evidence="3" id="KW-0489">Methyltransferase</keyword>
<evidence type="ECO:0000313" key="3">
    <source>
        <dbReference type="EMBL" id="QDG53675.1"/>
    </source>
</evidence>
<protein>
    <submittedName>
        <fullName evidence="3">Class I SAM-dependent methyltransferase</fullName>
    </submittedName>
</protein>
<dbReference type="InterPro" id="IPR041698">
    <property type="entry name" value="Methyltransf_25"/>
</dbReference>
<dbReference type="Proteomes" id="UP000315995">
    <property type="component" value="Chromosome"/>
</dbReference>
<feature type="domain" description="Methyltransferase" evidence="2">
    <location>
        <begin position="39"/>
        <end position="131"/>
    </location>
</feature>
<dbReference type="OrthoDB" id="5298787at2"/>
<keyword evidence="1 3" id="KW-0808">Transferase</keyword>